<dbReference type="InterPro" id="IPR036890">
    <property type="entry name" value="HATPase_C_sf"/>
</dbReference>
<feature type="domain" description="Histidine kinase/HSP90-like ATPase" evidence="10">
    <location>
        <begin position="572"/>
        <end position="666"/>
    </location>
</feature>
<gene>
    <name evidence="11" type="ORF">IC230_21820</name>
</gene>
<keyword evidence="3" id="KW-0597">Phosphoprotein</keyword>
<dbReference type="Pfam" id="PF07730">
    <property type="entry name" value="HisKA_3"/>
    <property type="match status" value="1"/>
</dbReference>
<dbReference type="SUPFAM" id="SSF48452">
    <property type="entry name" value="TPR-like"/>
    <property type="match status" value="1"/>
</dbReference>
<dbReference type="EC" id="2.7.13.3" evidence="2"/>
<keyword evidence="9" id="KW-0472">Membrane</keyword>
<dbReference type="SUPFAM" id="SSF55874">
    <property type="entry name" value="ATPase domain of HSP90 chaperone/DNA topoisomerase II/histidine kinase"/>
    <property type="match status" value="1"/>
</dbReference>
<evidence type="ECO:0000256" key="1">
    <source>
        <dbReference type="ARBA" id="ARBA00000085"/>
    </source>
</evidence>
<dbReference type="SMART" id="SM00028">
    <property type="entry name" value="TPR"/>
    <property type="match status" value="4"/>
</dbReference>
<dbReference type="InterPro" id="IPR050482">
    <property type="entry name" value="Sensor_HK_TwoCompSys"/>
</dbReference>
<dbReference type="InterPro" id="IPR019734">
    <property type="entry name" value="TPR_rpt"/>
</dbReference>
<dbReference type="GO" id="GO:0016020">
    <property type="term" value="C:membrane"/>
    <property type="evidence" value="ECO:0007669"/>
    <property type="project" value="InterPro"/>
</dbReference>
<dbReference type="InterPro" id="IPR011990">
    <property type="entry name" value="TPR-like_helical_dom_sf"/>
</dbReference>
<keyword evidence="12" id="KW-1185">Reference proteome</keyword>
<keyword evidence="9" id="KW-1133">Transmembrane helix</keyword>
<keyword evidence="8" id="KW-0902">Two-component regulatory system</keyword>
<keyword evidence="4" id="KW-0808">Transferase</keyword>
<dbReference type="CDD" id="cd16917">
    <property type="entry name" value="HATPase_UhpB-NarQ-NarX-like"/>
    <property type="match status" value="1"/>
</dbReference>
<proteinExistence type="predicted"/>
<comment type="catalytic activity">
    <reaction evidence="1">
        <text>ATP + protein L-histidine = ADP + protein N-phospho-L-histidine.</text>
        <dbReference type="EC" id="2.7.13.3"/>
    </reaction>
</comment>
<evidence type="ECO:0000256" key="2">
    <source>
        <dbReference type="ARBA" id="ARBA00012438"/>
    </source>
</evidence>
<evidence type="ECO:0000313" key="12">
    <source>
        <dbReference type="Proteomes" id="UP000653797"/>
    </source>
</evidence>
<dbReference type="GO" id="GO:0005524">
    <property type="term" value="F:ATP binding"/>
    <property type="evidence" value="ECO:0007669"/>
    <property type="project" value="UniProtKB-KW"/>
</dbReference>
<dbReference type="SMART" id="SM00387">
    <property type="entry name" value="HATPase_c"/>
    <property type="match status" value="1"/>
</dbReference>
<dbReference type="GO" id="GO:0000155">
    <property type="term" value="F:phosphorelay sensor kinase activity"/>
    <property type="evidence" value="ECO:0007669"/>
    <property type="project" value="InterPro"/>
</dbReference>
<dbReference type="Pfam" id="PF13181">
    <property type="entry name" value="TPR_8"/>
    <property type="match status" value="2"/>
</dbReference>
<dbReference type="InterPro" id="IPR003594">
    <property type="entry name" value="HATPase_dom"/>
</dbReference>
<dbReference type="InterPro" id="IPR011712">
    <property type="entry name" value="Sig_transdc_His_kin_sub3_dim/P"/>
</dbReference>
<dbReference type="PANTHER" id="PTHR24421">
    <property type="entry name" value="NITRATE/NITRITE SENSOR PROTEIN NARX-RELATED"/>
    <property type="match status" value="1"/>
</dbReference>
<evidence type="ECO:0000256" key="6">
    <source>
        <dbReference type="ARBA" id="ARBA00022777"/>
    </source>
</evidence>
<name>A0A927B4M8_9BACT</name>
<dbReference type="Gene3D" id="1.25.40.10">
    <property type="entry name" value="Tetratricopeptide repeat domain"/>
    <property type="match status" value="1"/>
</dbReference>
<evidence type="ECO:0000256" key="9">
    <source>
        <dbReference type="SAM" id="Phobius"/>
    </source>
</evidence>
<dbReference type="Proteomes" id="UP000653797">
    <property type="component" value="Unassembled WGS sequence"/>
</dbReference>
<organism evidence="11 12">
    <name type="scientific">Spirosoma validum</name>
    <dbReference type="NCBI Taxonomy" id="2771355"/>
    <lineage>
        <taxon>Bacteria</taxon>
        <taxon>Pseudomonadati</taxon>
        <taxon>Bacteroidota</taxon>
        <taxon>Cytophagia</taxon>
        <taxon>Cytophagales</taxon>
        <taxon>Cytophagaceae</taxon>
        <taxon>Spirosoma</taxon>
    </lineage>
</organism>
<evidence type="ECO:0000256" key="7">
    <source>
        <dbReference type="ARBA" id="ARBA00022840"/>
    </source>
</evidence>
<dbReference type="Gene3D" id="3.30.565.10">
    <property type="entry name" value="Histidine kinase-like ATPase, C-terminal domain"/>
    <property type="match status" value="1"/>
</dbReference>
<keyword evidence="5" id="KW-0547">Nucleotide-binding</keyword>
<evidence type="ECO:0000256" key="3">
    <source>
        <dbReference type="ARBA" id="ARBA00022553"/>
    </source>
</evidence>
<reference evidence="11" key="1">
    <citation type="submission" date="2020-09" db="EMBL/GenBank/DDBJ databases">
        <authorList>
            <person name="Kim M.K."/>
        </authorList>
    </citation>
    <scope>NUCLEOTIDE SEQUENCE</scope>
    <source>
        <strain evidence="11">BT704</strain>
    </source>
</reference>
<evidence type="ECO:0000256" key="4">
    <source>
        <dbReference type="ARBA" id="ARBA00022679"/>
    </source>
</evidence>
<comment type="caution">
    <text evidence="11">The sequence shown here is derived from an EMBL/GenBank/DDBJ whole genome shotgun (WGS) entry which is preliminary data.</text>
</comment>
<keyword evidence="9" id="KW-0812">Transmembrane</keyword>
<dbReference type="PANTHER" id="PTHR24421:SF10">
    <property type="entry name" value="NITRATE_NITRITE SENSOR PROTEIN NARQ"/>
    <property type="match status" value="1"/>
</dbReference>
<dbReference type="EMBL" id="JACXAA010000008">
    <property type="protein sequence ID" value="MBD2755556.1"/>
    <property type="molecule type" value="Genomic_DNA"/>
</dbReference>
<evidence type="ECO:0000256" key="8">
    <source>
        <dbReference type="ARBA" id="ARBA00023012"/>
    </source>
</evidence>
<dbReference type="Pfam" id="PF02518">
    <property type="entry name" value="HATPase_c"/>
    <property type="match status" value="1"/>
</dbReference>
<feature type="transmembrane region" description="Helical" evidence="9">
    <location>
        <begin position="417"/>
        <end position="439"/>
    </location>
</feature>
<evidence type="ECO:0000259" key="10">
    <source>
        <dbReference type="SMART" id="SM00387"/>
    </source>
</evidence>
<protein>
    <recommendedName>
        <fullName evidence="2">histidine kinase</fullName>
        <ecNumber evidence="2">2.7.13.3</ecNumber>
    </recommendedName>
</protein>
<evidence type="ECO:0000313" key="11">
    <source>
        <dbReference type="EMBL" id="MBD2755556.1"/>
    </source>
</evidence>
<accession>A0A927B4M8</accession>
<dbReference type="Gene3D" id="1.20.5.1930">
    <property type="match status" value="1"/>
</dbReference>
<sequence>MDSLAQLAKRQYHALSKMPHTVQHDTLRFQALYYLGGLYKWWYSRRDSTLHFSNELINQARQSRNIYFIVNGKLLQEEYYRNGALNTPQALRLNFEMLSLLPKTNLYDGLRYRINMNLGDLYSITKDYTNALHYLDQAHQLLLHGLPNVGANGITALRGAIEQHIGAVYKQQDNFVESEKHYVAAEKLLGDYASESSRAFVYDDLGELYLKYKRYEQALHYAKKAEAIWDHIKTPAESHSWGTLACVYAGLGQDEQAVHYAQQVLGLPQPNKFIREQAYMALYQVAEHQKDWKNLALHYKKYIVVRDSIAESQHSLELVSIEKQAEYDRLALQSQQQQQLQAQRLLTLQKQAELDRVRASAEADAFARKTRLSEQQRLLDNERAKTLLNRQQTAQRFQQQAFEQQALKQENRFQQNFILFSTSSSLLLLGVLILLLFLVRLRKRKAEADLRLAEERKEVDARIIHTQEAERRRLAADLHDDLGGTLATLRRRLDDIRLHLHEPEAAQAFDALQPLIQKSSDDLRRIAHNLMPPEFSRIGLLHTIRQLVQSQPAQPTRFSFITSGPEQKLPLETELNAYRIVSELLQNISKHAQANQAAVQLLYYDDRLTITVEDDGLGSQSASSEYGHTGIGLKNTNLRAEYIGATLWRDVSEAGTLVVLNIPYSTSVYAPRITQSAPPD</sequence>
<keyword evidence="6 11" id="KW-0418">Kinase</keyword>
<keyword evidence="7" id="KW-0067">ATP-binding</keyword>
<dbReference type="GO" id="GO:0046983">
    <property type="term" value="F:protein dimerization activity"/>
    <property type="evidence" value="ECO:0007669"/>
    <property type="project" value="InterPro"/>
</dbReference>
<evidence type="ECO:0000256" key="5">
    <source>
        <dbReference type="ARBA" id="ARBA00022741"/>
    </source>
</evidence>
<dbReference type="AlphaFoldDB" id="A0A927B4M8"/>